<comment type="caution">
    <text evidence="2">The sequence shown here is derived from an EMBL/GenBank/DDBJ whole genome shotgun (WGS) entry which is preliminary data.</text>
</comment>
<name>A0ABW4FXN8_9PSEU</name>
<sequence length="52" mass="5706">MGREVTFVRTNLRAKITTDGGINRESSAPEQGAEQERDTVRGDVLLVTCVKT</sequence>
<reference evidence="3" key="1">
    <citation type="journal article" date="2019" name="Int. J. Syst. Evol. Microbiol.">
        <title>The Global Catalogue of Microorganisms (GCM) 10K type strain sequencing project: providing services to taxonomists for standard genome sequencing and annotation.</title>
        <authorList>
            <consortium name="The Broad Institute Genomics Platform"/>
            <consortium name="The Broad Institute Genome Sequencing Center for Infectious Disease"/>
            <person name="Wu L."/>
            <person name="Ma J."/>
        </authorList>
    </citation>
    <scope>NUCLEOTIDE SEQUENCE [LARGE SCALE GENOMIC DNA]</scope>
    <source>
        <strain evidence="3">JCM 12165</strain>
    </source>
</reference>
<accession>A0ABW4FXN8</accession>
<gene>
    <name evidence="2" type="ORF">ACFSCY_38475</name>
</gene>
<protein>
    <submittedName>
        <fullName evidence="2">Uncharacterized protein</fullName>
    </submittedName>
</protein>
<evidence type="ECO:0000313" key="3">
    <source>
        <dbReference type="Proteomes" id="UP001597145"/>
    </source>
</evidence>
<dbReference type="Proteomes" id="UP001597145">
    <property type="component" value="Unassembled WGS sequence"/>
</dbReference>
<evidence type="ECO:0000313" key="2">
    <source>
        <dbReference type="EMBL" id="MFD1535308.1"/>
    </source>
</evidence>
<dbReference type="EMBL" id="JBHUCP010000052">
    <property type="protein sequence ID" value="MFD1535308.1"/>
    <property type="molecule type" value="Genomic_DNA"/>
</dbReference>
<keyword evidence="3" id="KW-1185">Reference proteome</keyword>
<proteinExistence type="predicted"/>
<feature type="region of interest" description="Disordered" evidence="1">
    <location>
        <begin position="18"/>
        <end position="39"/>
    </location>
</feature>
<dbReference type="RefSeq" id="WP_343981379.1">
    <property type="nucleotide sequence ID" value="NZ_BAAAJG010000014.1"/>
</dbReference>
<evidence type="ECO:0000256" key="1">
    <source>
        <dbReference type="SAM" id="MobiDB-lite"/>
    </source>
</evidence>
<organism evidence="2 3">
    <name type="scientific">Pseudonocardia aurantiaca</name>
    <dbReference type="NCBI Taxonomy" id="75290"/>
    <lineage>
        <taxon>Bacteria</taxon>
        <taxon>Bacillati</taxon>
        <taxon>Actinomycetota</taxon>
        <taxon>Actinomycetes</taxon>
        <taxon>Pseudonocardiales</taxon>
        <taxon>Pseudonocardiaceae</taxon>
        <taxon>Pseudonocardia</taxon>
    </lineage>
</organism>